<dbReference type="InterPro" id="IPR002871">
    <property type="entry name" value="NIF_FeS_clus_asmbl_NifU_N"/>
</dbReference>
<dbReference type="RefSeq" id="WP_029311795.1">
    <property type="nucleotide sequence ID" value="NZ_FTNE01000014.1"/>
</dbReference>
<dbReference type="Gene3D" id="3.90.1010.10">
    <property type="match status" value="1"/>
</dbReference>
<dbReference type="EMBL" id="FTNE01000014">
    <property type="protein sequence ID" value="SIR03687.1"/>
    <property type="molecule type" value="Genomic_DNA"/>
</dbReference>
<dbReference type="AlphaFoldDB" id="A0A8G2CLI7"/>
<dbReference type="SUPFAM" id="SSF82649">
    <property type="entry name" value="SufE/NifU"/>
    <property type="match status" value="1"/>
</dbReference>
<evidence type="ECO:0000313" key="3">
    <source>
        <dbReference type="Proteomes" id="UP000186308"/>
    </source>
</evidence>
<dbReference type="GO" id="GO:0016226">
    <property type="term" value="P:iron-sulfur cluster assembly"/>
    <property type="evidence" value="ECO:0007669"/>
    <property type="project" value="InterPro"/>
</dbReference>
<gene>
    <name evidence="2" type="ORF">SAMN05421828_1148</name>
</gene>
<accession>A0A8G2CLI7</accession>
<dbReference type="OrthoDB" id="9804157at2"/>
<evidence type="ECO:0000259" key="1">
    <source>
        <dbReference type="Pfam" id="PF01592"/>
    </source>
</evidence>
<protein>
    <submittedName>
        <fullName evidence="2">Modular FeS cluster scaffolding protein NifU</fullName>
    </submittedName>
</protein>
<feature type="domain" description="NIF system FeS cluster assembly NifU N-terminal" evidence="1">
    <location>
        <begin position="8"/>
        <end position="126"/>
    </location>
</feature>
<dbReference type="GO" id="GO:0051536">
    <property type="term" value="F:iron-sulfur cluster binding"/>
    <property type="evidence" value="ECO:0007669"/>
    <property type="project" value="InterPro"/>
</dbReference>
<dbReference type="GO" id="GO:0005506">
    <property type="term" value="F:iron ion binding"/>
    <property type="evidence" value="ECO:0007669"/>
    <property type="project" value="InterPro"/>
</dbReference>
<name>A0A8G2CLI7_ACIRU</name>
<keyword evidence="3" id="KW-1185">Reference proteome</keyword>
<dbReference type="NCBIfam" id="TIGR01994">
    <property type="entry name" value="SUF_scaf_2"/>
    <property type="match status" value="1"/>
</dbReference>
<dbReference type="Pfam" id="PF01592">
    <property type="entry name" value="NifU_N"/>
    <property type="match status" value="1"/>
</dbReference>
<dbReference type="Proteomes" id="UP000186308">
    <property type="component" value="Unassembled WGS sequence"/>
</dbReference>
<sequence>MSETDDLYQALIMERARSPHHTGGLDPFDAEAEGDNPMCGDRVRIRISYDHGLIGDLRHETRGCAICVSSADLMGDAVIGKSGPEIDELAEAFDAMVIDGRVPDRSDFANLRALAGIHAYRSRHRCAILPWQALRAALGRTMEYQNG</sequence>
<dbReference type="CDD" id="cd06664">
    <property type="entry name" value="IscU_like"/>
    <property type="match status" value="1"/>
</dbReference>
<evidence type="ECO:0000313" key="2">
    <source>
        <dbReference type="EMBL" id="SIR03687.1"/>
    </source>
</evidence>
<comment type="caution">
    <text evidence="2">The sequence shown here is derived from an EMBL/GenBank/DDBJ whole genome shotgun (WGS) entry which is preliminary data.</text>
</comment>
<organism evidence="2 3">
    <name type="scientific">Acidiphilium rubrum</name>
    <dbReference type="NCBI Taxonomy" id="526"/>
    <lineage>
        <taxon>Bacteria</taxon>
        <taxon>Pseudomonadati</taxon>
        <taxon>Pseudomonadota</taxon>
        <taxon>Alphaproteobacteria</taxon>
        <taxon>Acetobacterales</taxon>
        <taxon>Acidocellaceae</taxon>
        <taxon>Acidiphilium</taxon>
    </lineage>
</organism>
<reference evidence="2 3" key="1">
    <citation type="submission" date="2017-01" db="EMBL/GenBank/DDBJ databases">
        <authorList>
            <person name="Varghese N."/>
            <person name="Submissions S."/>
        </authorList>
    </citation>
    <scope>NUCLEOTIDE SEQUENCE [LARGE SCALE GENOMIC DNA]</scope>
    <source>
        <strain evidence="2 3">ATCC 35905</strain>
    </source>
</reference>
<proteinExistence type="predicted"/>